<evidence type="ECO:0000313" key="12">
    <source>
        <dbReference type="Proteomes" id="UP000663828"/>
    </source>
</evidence>
<keyword evidence="3 8" id="KW-1133">Transmembrane helix</keyword>
<feature type="transmembrane region" description="Helical" evidence="8">
    <location>
        <begin position="96"/>
        <end position="122"/>
    </location>
</feature>
<accession>A0A814G028</accession>
<dbReference type="Proteomes" id="UP000663828">
    <property type="component" value="Unassembled WGS sequence"/>
</dbReference>
<dbReference type="OrthoDB" id="10023482at2759"/>
<evidence type="ECO:0000313" key="10">
    <source>
        <dbReference type="EMBL" id="CAF0989952.1"/>
    </source>
</evidence>
<evidence type="ECO:0000256" key="1">
    <source>
        <dbReference type="ARBA" id="ARBA00004141"/>
    </source>
</evidence>
<keyword evidence="4" id="KW-0297">G-protein coupled receptor</keyword>
<dbReference type="Gene3D" id="1.20.1070.10">
    <property type="entry name" value="Rhodopsin 7-helix transmembrane proteins"/>
    <property type="match status" value="1"/>
</dbReference>
<evidence type="ECO:0000256" key="5">
    <source>
        <dbReference type="ARBA" id="ARBA00023136"/>
    </source>
</evidence>
<protein>
    <recommendedName>
        <fullName evidence="9">G-protein coupled receptors family 1 profile domain-containing protein</fullName>
    </recommendedName>
</protein>
<dbReference type="InterPro" id="IPR050125">
    <property type="entry name" value="GPCR_opsins"/>
</dbReference>
<dbReference type="PROSITE" id="PS50262">
    <property type="entry name" value="G_PROTEIN_RECEP_F1_2"/>
    <property type="match status" value="1"/>
</dbReference>
<feature type="domain" description="G-protein coupled receptors family 1 profile" evidence="9">
    <location>
        <begin position="38"/>
        <end position="274"/>
    </location>
</feature>
<dbReference type="EMBL" id="CAJNOR010000717">
    <property type="protein sequence ID" value="CAF0989952.1"/>
    <property type="molecule type" value="Genomic_DNA"/>
</dbReference>
<sequence length="293" mass="33088">MNENASNTYNQSANRLYISNDSAVFIIQIPVSILSIILAILYMVLISTRPLFRKNKLNWFTVNVCLTSVFLCSIILQMSIQQLLTVSSDLSCRLQAYLADMAACQMMYSHCVVAISRIFTIVYSNKQFFRSNSYIWLCIGLGWLFGLLIALPHLFSNSFACPSDEQPDFMPYYTLATTLLIPVATVTLCNIRIFLFVRQSTRRVGVTGGSGQTSHSRDVFLLKTTIGTFVAFLIGWTPLLAIQLFNKNDSIPSFLNACIQVLPSITILYDVIVIIYTNQPVRSFIKQIIIRRP</sequence>
<name>A0A814G028_ADIRI</name>
<comment type="subcellular location">
    <subcellularLocation>
        <location evidence="1">Membrane</location>
        <topology evidence="1">Multi-pass membrane protein</topology>
    </subcellularLocation>
</comment>
<proteinExistence type="predicted"/>
<reference evidence="10" key="1">
    <citation type="submission" date="2021-02" db="EMBL/GenBank/DDBJ databases">
        <authorList>
            <person name="Nowell W R."/>
        </authorList>
    </citation>
    <scope>NUCLEOTIDE SEQUENCE</scope>
</reference>
<keyword evidence="6" id="KW-0675">Receptor</keyword>
<dbReference type="InterPro" id="IPR017452">
    <property type="entry name" value="GPCR_Rhodpsn_7TM"/>
</dbReference>
<comment type="caution">
    <text evidence="10">The sequence shown here is derived from an EMBL/GenBank/DDBJ whole genome shotgun (WGS) entry which is preliminary data.</text>
</comment>
<evidence type="ECO:0000259" key="9">
    <source>
        <dbReference type="PROSITE" id="PS50262"/>
    </source>
</evidence>
<gene>
    <name evidence="11" type="ORF">EDS130_LOCUS29676</name>
    <name evidence="10" type="ORF">XAT740_LOCUS12642</name>
</gene>
<evidence type="ECO:0000256" key="8">
    <source>
        <dbReference type="SAM" id="Phobius"/>
    </source>
</evidence>
<feature type="transmembrane region" description="Helical" evidence="8">
    <location>
        <begin position="134"/>
        <end position="155"/>
    </location>
</feature>
<dbReference type="InterPro" id="IPR000276">
    <property type="entry name" value="GPCR_Rhodpsn"/>
</dbReference>
<keyword evidence="2 8" id="KW-0812">Transmembrane</keyword>
<dbReference type="GO" id="GO:0016020">
    <property type="term" value="C:membrane"/>
    <property type="evidence" value="ECO:0007669"/>
    <property type="project" value="UniProtKB-SubCell"/>
</dbReference>
<evidence type="ECO:0000256" key="6">
    <source>
        <dbReference type="ARBA" id="ARBA00023170"/>
    </source>
</evidence>
<feature type="transmembrane region" description="Helical" evidence="8">
    <location>
        <begin position="57"/>
        <end position="76"/>
    </location>
</feature>
<evidence type="ECO:0000256" key="4">
    <source>
        <dbReference type="ARBA" id="ARBA00023040"/>
    </source>
</evidence>
<dbReference type="EMBL" id="CAJNOJ010000202">
    <property type="protein sequence ID" value="CAF1283266.1"/>
    <property type="molecule type" value="Genomic_DNA"/>
</dbReference>
<feature type="transmembrane region" description="Helical" evidence="8">
    <location>
        <begin position="23"/>
        <end position="45"/>
    </location>
</feature>
<organism evidence="10 12">
    <name type="scientific">Adineta ricciae</name>
    <name type="common">Rotifer</name>
    <dbReference type="NCBI Taxonomy" id="249248"/>
    <lineage>
        <taxon>Eukaryota</taxon>
        <taxon>Metazoa</taxon>
        <taxon>Spiralia</taxon>
        <taxon>Gnathifera</taxon>
        <taxon>Rotifera</taxon>
        <taxon>Eurotatoria</taxon>
        <taxon>Bdelloidea</taxon>
        <taxon>Adinetida</taxon>
        <taxon>Adinetidae</taxon>
        <taxon>Adineta</taxon>
    </lineage>
</organism>
<keyword evidence="7" id="KW-0807">Transducer</keyword>
<dbReference type="AlphaFoldDB" id="A0A814G028"/>
<feature type="transmembrane region" description="Helical" evidence="8">
    <location>
        <begin position="254"/>
        <end position="276"/>
    </location>
</feature>
<dbReference type="CDD" id="cd00637">
    <property type="entry name" value="7tm_classA_rhodopsin-like"/>
    <property type="match status" value="1"/>
</dbReference>
<evidence type="ECO:0000313" key="11">
    <source>
        <dbReference type="EMBL" id="CAF1283266.1"/>
    </source>
</evidence>
<evidence type="ECO:0000256" key="2">
    <source>
        <dbReference type="ARBA" id="ARBA00022692"/>
    </source>
</evidence>
<dbReference type="PANTHER" id="PTHR24240">
    <property type="entry name" value="OPSIN"/>
    <property type="match status" value="1"/>
</dbReference>
<dbReference type="SUPFAM" id="SSF81321">
    <property type="entry name" value="Family A G protein-coupled receptor-like"/>
    <property type="match status" value="1"/>
</dbReference>
<feature type="transmembrane region" description="Helical" evidence="8">
    <location>
        <begin position="220"/>
        <end position="242"/>
    </location>
</feature>
<keyword evidence="12" id="KW-1185">Reference proteome</keyword>
<dbReference type="Proteomes" id="UP000663852">
    <property type="component" value="Unassembled WGS sequence"/>
</dbReference>
<dbReference type="Pfam" id="PF00001">
    <property type="entry name" value="7tm_1"/>
    <property type="match status" value="1"/>
</dbReference>
<evidence type="ECO:0000256" key="3">
    <source>
        <dbReference type="ARBA" id="ARBA00022989"/>
    </source>
</evidence>
<feature type="transmembrane region" description="Helical" evidence="8">
    <location>
        <begin position="175"/>
        <end position="195"/>
    </location>
</feature>
<evidence type="ECO:0000256" key="7">
    <source>
        <dbReference type="ARBA" id="ARBA00023224"/>
    </source>
</evidence>
<keyword evidence="5 8" id="KW-0472">Membrane</keyword>
<dbReference type="GO" id="GO:0004930">
    <property type="term" value="F:G protein-coupled receptor activity"/>
    <property type="evidence" value="ECO:0007669"/>
    <property type="project" value="UniProtKB-KW"/>
</dbReference>